<organism evidence="6 7">
    <name type="scientific">Fusarium avenaceum</name>
    <dbReference type="NCBI Taxonomy" id="40199"/>
    <lineage>
        <taxon>Eukaryota</taxon>
        <taxon>Fungi</taxon>
        <taxon>Dikarya</taxon>
        <taxon>Ascomycota</taxon>
        <taxon>Pezizomycotina</taxon>
        <taxon>Sordariomycetes</taxon>
        <taxon>Hypocreomycetidae</taxon>
        <taxon>Hypocreales</taxon>
        <taxon>Nectriaceae</taxon>
        <taxon>Fusarium</taxon>
        <taxon>Fusarium tricinctum species complex</taxon>
    </lineage>
</organism>
<gene>
    <name evidence="6" type="ORF">KAF25_002257</name>
</gene>
<evidence type="ECO:0008006" key="8">
    <source>
        <dbReference type="Google" id="ProtNLM"/>
    </source>
</evidence>
<evidence type="ECO:0000313" key="7">
    <source>
        <dbReference type="Proteomes" id="UP000782241"/>
    </source>
</evidence>
<comment type="caution">
    <text evidence="6">The sequence shown here is derived from an EMBL/GenBank/DDBJ whole genome shotgun (WGS) entry which is preliminary data.</text>
</comment>
<evidence type="ECO:0000256" key="3">
    <source>
        <dbReference type="PROSITE-ProRule" id="PRU00023"/>
    </source>
</evidence>
<dbReference type="PANTHER" id="PTHR24198:SF165">
    <property type="entry name" value="ANKYRIN REPEAT-CONTAINING PROTEIN-RELATED"/>
    <property type="match status" value="1"/>
</dbReference>
<accession>A0A9P7KRC3</accession>
<dbReference type="InterPro" id="IPR025676">
    <property type="entry name" value="Clr5_dom"/>
</dbReference>
<keyword evidence="1" id="KW-0677">Repeat</keyword>
<keyword evidence="2 3" id="KW-0040">ANK repeat</keyword>
<feature type="domain" description="Clr5" evidence="4">
    <location>
        <begin position="8"/>
        <end position="57"/>
    </location>
</feature>
<dbReference type="Pfam" id="PF12796">
    <property type="entry name" value="Ank_2"/>
    <property type="match status" value="1"/>
</dbReference>
<feature type="repeat" description="ANK" evidence="3">
    <location>
        <begin position="1041"/>
        <end position="1073"/>
    </location>
</feature>
<dbReference type="GO" id="GO:0016746">
    <property type="term" value="F:acyltransferase activity"/>
    <property type="evidence" value="ECO:0007669"/>
    <property type="project" value="InterPro"/>
</dbReference>
<evidence type="ECO:0000259" key="4">
    <source>
        <dbReference type="Pfam" id="PF14420"/>
    </source>
</evidence>
<dbReference type="PROSITE" id="PS50088">
    <property type="entry name" value="ANK_REPEAT"/>
    <property type="match status" value="3"/>
</dbReference>
<dbReference type="Gene3D" id="3.40.47.10">
    <property type="match status" value="1"/>
</dbReference>
<dbReference type="InterPro" id="IPR040771">
    <property type="entry name" value="TLP1_add_C"/>
</dbReference>
<evidence type="ECO:0000259" key="5">
    <source>
        <dbReference type="Pfam" id="PF18313"/>
    </source>
</evidence>
<feature type="non-terminal residue" evidence="6">
    <location>
        <position position="1"/>
    </location>
</feature>
<dbReference type="SMART" id="SM00248">
    <property type="entry name" value="ANK"/>
    <property type="match status" value="7"/>
</dbReference>
<dbReference type="SUPFAM" id="SSF48403">
    <property type="entry name" value="Ankyrin repeat"/>
    <property type="match status" value="3"/>
</dbReference>
<evidence type="ECO:0000313" key="6">
    <source>
        <dbReference type="EMBL" id="KAG5659698.1"/>
    </source>
</evidence>
<protein>
    <recommendedName>
        <fullName evidence="8">Thiolase-like protein type 1 additional C-terminal domain-containing protein</fullName>
    </recommendedName>
</protein>
<reference evidence="6" key="1">
    <citation type="submission" date="2021-04" db="EMBL/GenBank/DDBJ databases">
        <title>Draft genome of Fusarium avenaceum strain F156N33, isolated from an atmospheric sample in Virginia.</title>
        <authorList>
            <person name="Yang S."/>
            <person name="Vinatzer B.A."/>
            <person name="Coleman J."/>
        </authorList>
    </citation>
    <scope>NUCLEOTIDE SEQUENCE</scope>
    <source>
        <strain evidence="6">F156N33</strain>
    </source>
</reference>
<keyword evidence="7" id="KW-1185">Reference proteome</keyword>
<feature type="domain" description="Thiolase-like protein type 1 additional C-terminal" evidence="5">
    <location>
        <begin position="1600"/>
        <end position="1667"/>
    </location>
</feature>
<evidence type="ECO:0000256" key="1">
    <source>
        <dbReference type="ARBA" id="ARBA00022737"/>
    </source>
</evidence>
<feature type="repeat" description="ANK" evidence="3">
    <location>
        <begin position="970"/>
        <end position="1002"/>
    </location>
</feature>
<dbReference type="Gene3D" id="1.25.40.20">
    <property type="entry name" value="Ankyrin repeat-containing domain"/>
    <property type="match status" value="3"/>
</dbReference>
<dbReference type="Gene3D" id="2.40.50.840">
    <property type="match status" value="1"/>
</dbReference>
<sequence>RSRPNEVQWLAHKSFIMEEYLFKDVPAKTLVETLATRGLQITKAQLEYRLKKWRFSKYLDDQLWQYIERTISSRESQRKKSEVIFCGRRIDRLKVLKETRRHRETSIFKQLTIRPVSPTNSQLIVCTPPPLVTNAEWPDSLPWFCFLNEYWNSTQDLFRYGDLNITQTSQFDLPLQRLGNLGWFQTGGVTHGISELVSVLTRIMPELYAEEHFHTAQGLISGPNDRSALELFKILIYKISNGIERVYYTEWQTIGPFLRSCLMAFPLDLKILRNKSIVLQAFLDNLFKQEVFSRASNNLFTSPLDTIRWLLDLGQNPNCCLNGVFGGFGTSVKSAVESGDLELTQLLLDCHVRVHGSHAEFEVRTLFNATWSGVTTVASKLRMIQFVLRFYNRPDWSKDGLWGAIYQRDIGLARDILAQDPGATEEQVPARRDGGYVTWIPETFLEFESPLTAAAIAGDDFLTLMLDHLEGSGRLASSITTDLLIASSFERDVEIVRRLLKPRTLSITCNSTGATPLQAAVAGGNLPVCELYLEIYGGVSPALMALAAFRGHKDVLSMLITFENCVNEPLTKHDFVGFMHPWKCPAAHRETPFSIIETIIYQGSLDRDKAVANCLTILIEAGARFKEGGIAYLAHRGVEEPLRAALAAGGNPDDQNDEGFSALECALKPPTRSGMTIKASFSAPECALESTTRSGITIKGSLEAHSSALKSIRFGQTKDSSLIVEILLQAKARLVGGEVVTAIRNHDEASLCLLLRHGGTLKDTDRWGRNCLEAEILAQNNGLIQQIVEEAKDTVDLAPICAALQMEDRELVQRLLPRLHVQADCDFIQRTAIGLAARCGYLDILEELHVRSSQHLISDEALLPFHRNDLHGTLGLTDYYMDGTSGVSLKTHPFIYPCKCGHFTPFLKGSPLALAALGENSSGFQRLLEKGYRADFITLTVLLKWGVATGFVELLRRHQPRLDDLSPVPRMTTPLCVAIQKGNTLLTNYLVEAGMDVNGYDKTLQGSYSPLQIAVRKKDLTLMDYLLAKGASVNSPPGFFDGLTALQVAVKGGNIGLANMLLQHGARVNARGSKIRGSALELAAYSGNIDMLQLLLHHGAITTGLGREQFVMAVYSAMQGAYHTAAQFLKDKRGWTEADESLLQHLSEVKDSIVITMHSPSLTPIIIGVGEIRQKNFTIDNTLEPAELLLSAIRNAVKDITVDITTEIDSISVVPPWSWNYDDLPKLLAQRLGIEPSHLELSSHGGHTPAKLCDAAAARIVTEEAKIAVVTGGEALASLFACQKAGRMPPPGWTEASPDAKRYSPGDTSLMKDAGAVHSIGMPIQIYPLYENAYRKHNQQSFDENNAESAKLYADFDRIASGHPTSWRSGESPRDANTVRTVTKQNRMISTPYPLLMNAFNGVNLASACIVTSVEYATKLGVPQDKWVYITGGAGSNDSSNCDIKSFYPFYYSVLTRLTVWERSNYFSSPAIEYSIDKTLESAGITKDEIECFDFYSCFPIVPKLACKHVGLDVQNPSKPITLLGGLTSFGGAGNNYSLHAIAEMTRVIRSRKHRNGLVLANGGVLSWQHAICLSAQPRKNLAPYLKREVLDNGQISQGPDFIAQARGEAIIETYTVDWDRNGPKLGHVVGRLIDDGKRFIANHGNELTLSTLADTELEPIGMKGFVDVGPDGRNLFTISPSAKL</sequence>
<name>A0A9P7KRC3_9HYPO</name>
<dbReference type="Pfam" id="PF14420">
    <property type="entry name" value="Clr5"/>
    <property type="match status" value="1"/>
</dbReference>
<proteinExistence type="predicted"/>
<dbReference type="InterPro" id="IPR036770">
    <property type="entry name" value="Ankyrin_rpt-contain_sf"/>
</dbReference>
<dbReference type="PROSITE" id="PS50297">
    <property type="entry name" value="ANK_REP_REGION"/>
    <property type="match status" value="3"/>
</dbReference>
<dbReference type="EMBL" id="JAGPUO010000011">
    <property type="protein sequence ID" value="KAG5659698.1"/>
    <property type="molecule type" value="Genomic_DNA"/>
</dbReference>
<dbReference type="InterPro" id="IPR016039">
    <property type="entry name" value="Thiolase-like"/>
</dbReference>
<evidence type="ECO:0000256" key="2">
    <source>
        <dbReference type="ARBA" id="ARBA00023043"/>
    </source>
</evidence>
<dbReference type="PANTHER" id="PTHR24198">
    <property type="entry name" value="ANKYRIN REPEAT AND PROTEIN KINASE DOMAIN-CONTAINING PROTEIN"/>
    <property type="match status" value="1"/>
</dbReference>
<dbReference type="InterPro" id="IPR002110">
    <property type="entry name" value="Ankyrin_rpt"/>
</dbReference>
<dbReference type="SUPFAM" id="SSF53901">
    <property type="entry name" value="Thiolase-like"/>
    <property type="match status" value="1"/>
</dbReference>
<feature type="repeat" description="ANK" evidence="3">
    <location>
        <begin position="1006"/>
        <end position="1038"/>
    </location>
</feature>
<dbReference type="Proteomes" id="UP000782241">
    <property type="component" value="Unassembled WGS sequence"/>
</dbReference>
<dbReference type="Pfam" id="PF18313">
    <property type="entry name" value="TLP1_add_C"/>
    <property type="match status" value="1"/>
</dbReference>